<gene>
    <name evidence="1" type="ORF">EVG22_32550</name>
</gene>
<organism evidence="1">
    <name type="scientific">Bacillus thuringiensis serovar andalousiensis</name>
    <dbReference type="NCBI Taxonomy" id="257985"/>
    <lineage>
        <taxon>Bacteria</taxon>
        <taxon>Bacillati</taxon>
        <taxon>Bacillota</taxon>
        <taxon>Bacilli</taxon>
        <taxon>Bacillales</taxon>
        <taxon>Bacillaceae</taxon>
        <taxon>Bacillus</taxon>
        <taxon>Bacillus cereus group</taxon>
    </lineage>
</organism>
<dbReference type="EMBL" id="CP035727">
    <property type="protein sequence ID" value="QQY96024.1"/>
    <property type="molecule type" value="Genomic_DNA"/>
</dbReference>
<name>A0A7U1GDH2_BACTU</name>
<accession>A0A7U1GDH2</accession>
<sequence>MSGLTILSDVVESMVNHGYSRQEIIEIFVFIGMKTEQTEHALHVAEKWGVFNKN</sequence>
<proteinExistence type="predicted"/>
<dbReference type="Proteomes" id="UP000501374">
    <property type="component" value="Chromosome"/>
</dbReference>
<protein>
    <submittedName>
        <fullName evidence="1">Uncharacterized protein</fullName>
    </submittedName>
</protein>
<reference evidence="1" key="1">
    <citation type="submission" date="2020-12" db="EMBL/GenBank/DDBJ databases">
        <title>Identification and Characterization of Andalusicin N terminally Dimethylated Class III Lantibiotic from Bacillus thuringiensis sv. andalusiensis.</title>
        <authorList>
            <person name="Grigoreva A."/>
            <person name="Andreeva J."/>
            <person name="Serebryakova M."/>
            <person name="Garcia A.H."/>
            <person name="Slonova D."/>
            <person name="Nair S.K."/>
            <person name="Lippens G."/>
            <person name="Severinov K."/>
            <person name="Dubiley S."/>
        </authorList>
    </citation>
    <scope>NUCLEOTIDE SEQUENCE</scope>
    <source>
        <strain evidence="1">NRRL B-23139</strain>
    </source>
</reference>
<dbReference type="AlphaFoldDB" id="A0A7U1GDH2"/>
<evidence type="ECO:0000313" key="1">
    <source>
        <dbReference type="EMBL" id="QQY96024.1"/>
    </source>
</evidence>
<dbReference type="RefSeq" id="WP_172555933.1">
    <property type="nucleotide sequence ID" value="NZ_CP035727.2"/>
</dbReference>